<feature type="domain" description="Amidase" evidence="2">
    <location>
        <begin position="34"/>
        <end position="222"/>
    </location>
</feature>
<dbReference type="InterPro" id="IPR023631">
    <property type="entry name" value="Amidase_dom"/>
</dbReference>
<evidence type="ECO:0000256" key="1">
    <source>
        <dbReference type="ARBA" id="ARBA00009199"/>
    </source>
</evidence>
<evidence type="ECO:0000313" key="4">
    <source>
        <dbReference type="Proteomes" id="UP001595648"/>
    </source>
</evidence>
<dbReference type="Gene3D" id="3.90.1300.10">
    <property type="entry name" value="Amidase signature (AS) domain"/>
    <property type="match status" value="1"/>
</dbReference>
<dbReference type="Proteomes" id="UP001595648">
    <property type="component" value="Unassembled WGS sequence"/>
</dbReference>
<protein>
    <submittedName>
        <fullName evidence="3">Amidase family protein</fullName>
    </submittedName>
</protein>
<proteinExistence type="inferred from homology"/>
<comment type="caution">
    <text evidence="3">The sequence shown here is derived from an EMBL/GenBank/DDBJ whole genome shotgun (WGS) entry which is preliminary data.</text>
</comment>
<accession>A0ABV7MFR8</accession>
<dbReference type="InterPro" id="IPR000120">
    <property type="entry name" value="Amidase"/>
</dbReference>
<organism evidence="3 4">
    <name type="scientific">Mesorhizobium cantuariense</name>
    <dbReference type="NCBI Taxonomy" id="1300275"/>
    <lineage>
        <taxon>Bacteria</taxon>
        <taxon>Pseudomonadati</taxon>
        <taxon>Pseudomonadota</taxon>
        <taxon>Alphaproteobacteria</taxon>
        <taxon>Hyphomicrobiales</taxon>
        <taxon>Phyllobacteriaceae</taxon>
        <taxon>Mesorhizobium</taxon>
    </lineage>
</organism>
<dbReference type="InterPro" id="IPR036928">
    <property type="entry name" value="AS_sf"/>
</dbReference>
<evidence type="ECO:0000313" key="3">
    <source>
        <dbReference type="EMBL" id="MFC3320671.1"/>
    </source>
</evidence>
<dbReference type="PANTHER" id="PTHR11895:SF7">
    <property type="entry name" value="GLUTAMYL-TRNA(GLN) AMIDOTRANSFERASE SUBUNIT A, MITOCHONDRIAL"/>
    <property type="match status" value="1"/>
</dbReference>
<dbReference type="RefSeq" id="WP_378976792.1">
    <property type="nucleotide sequence ID" value="NZ_JBHRVD010000001.1"/>
</dbReference>
<dbReference type="EMBL" id="JBHRVD010000001">
    <property type="protein sequence ID" value="MFC3320671.1"/>
    <property type="molecule type" value="Genomic_DNA"/>
</dbReference>
<dbReference type="Pfam" id="PF01425">
    <property type="entry name" value="Amidase"/>
    <property type="match status" value="1"/>
</dbReference>
<reference evidence="4" key="1">
    <citation type="journal article" date="2019" name="Int. J. Syst. Evol. Microbiol.">
        <title>The Global Catalogue of Microorganisms (GCM) 10K type strain sequencing project: providing services to taxonomists for standard genome sequencing and annotation.</title>
        <authorList>
            <consortium name="The Broad Institute Genomics Platform"/>
            <consortium name="The Broad Institute Genome Sequencing Center for Infectious Disease"/>
            <person name="Wu L."/>
            <person name="Ma J."/>
        </authorList>
    </citation>
    <scope>NUCLEOTIDE SEQUENCE [LARGE SCALE GENOMIC DNA]</scope>
    <source>
        <strain evidence="4">ICMP 19515</strain>
    </source>
</reference>
<dbReference type="SUPFAM" id="SSF75304">
    <property type="entry name" value="Amidase signature (AS) enzymes"/>
    <property type="match status" value="1"/>
</dbReference>
<comment type="similarity">
    <text evidence="1">Belongs to the amidase family.</text>
</comment>
<gene>
    <name evidence="3" type="ORF">ACFOJ9_02335</name>
</gene>
<name>A0ABV7MFR8_9HYPH</name>
<evidence type="ECO:0000259" key="2">
    <source>
        <dbReference type="Pfam" id="PF01425"/>
    </source>
</evidence>
<dbReference type="PANTHER" id="PTHR11895">
    <property type="entry name" value="TRANSAMIDASE"/>
    <property type="match status" value="1"/>
</dbReference>
<keyword evidence="4" id="KW-1185">Reference proteome</keyword>
<sequence length="225" mass="23570">MKLHEYANFDATGLAELVRKREVTAEELIRLAREAHDQLNPTLNAVIEFYDDAESAPGSHEGPFVGVPFLRKDISSTEAGRLFECGSQLYQGFRPVVNSYFVERARAGGLRIVGRTTTTELGVSGLSETALCGITRNPWNLDRTAGGSSSGSGAAVAAGIVPTASSSDGGGSTRIPAAYCGLVGLNPSRGRLSGGPSAQDPGHGISRRFVLCRTVRDMAAALAGC</sequence>